<evidence type="ECO:0000256" key="1">
    <source>
        <dbReference type="SAM" id="MobiDB-lite"/>
    </source>
</evidence>
<feature type="region of interest" description="Disordered" evidence="1">
    <location>
        <begin position="45"/>
        <end position="65"/>
    </location>
</feature>
<evidence type="ECO:0000313" key="3">
    <source>
        <dbReference type="Proteomes" id="UP001589575"/>
    </source>
</evidence>
<comment type="caution">
    <text evidence="2">The sequence shown here is derived from an EMBL/GenBank/DDBJ whole genome shotgun (WGS) entry which is preliminary data.</text>
</comment>
<name>A0ABV5G1E0_9MICC</name>
<organism evidence="2 3">
    <name type="scientific">Citricoccus parietis</name>
    <dbReference type="NCBI Taxonomy" id="592307"/>
    <lineage>
        <taxon>Bacteria</taxon>
        <taxon>Bacillati</taxon>
        <taxon>Actinomycetota</taxon>
        <taxon>Actinomycetes</taxon>
        <taxon>Micrococcales</taxon>
        <taxon>Micrococcaceae</taxon>
        <taxon>Citricoccus</taxon>
    </lineage>
</organism>
<feature type="compositionally biased region" description="Basic residues" evidence="1">
    <location>
        <begin position="45"/>
        <end position="55"/>
    </location>
</feature>
<evidence type="ECO:0000313" key="2">
    <source>
        <dbReference type="EMBL" id="MFB9072751.1"/>
    </source>
</evidence>
<accession>A0ABV5G1E0</accession>
<reference evidence="2 3" key="1">
    <citation type="submission" date="2024-09" db="EMBL/GenBank/DDBJ databases">
        <authorList>
            <person name="Sun Q."/>
            <person name="Mori K."/>
        </authorList>
    </citation>
    <scope>NUCLEOTIDE SEQUENCE [LARGE SCALE GENOMIC DNA]</scope>
    <source>
        <strain evidence="2 3">CCM 7609</strain>
    </source>
</reference>
<dbReference type="Proteomes" id="UP001589575">
    <property type="component" value="Unassembled WGS sequence"/>
</dbReference>
<sequence>MERHRHRAPRGGHRDRRQPGTGGGQDHRVRGRRLLQLLPVRLPARRGGRTFRPPRHAIAPRALRRQGRRFWRTAFRPGHDAGRGPGGIRRLTGARVAAGGCGDARPQPASPLWSSRLPWCHAGTVAPAVRDHPDSSP</sequence>
<feature type="compositionally biased region" description="Basic residues" evidence="1">
    <location>
        <begin position="1"/>
        <end position="16"/>
    </location>
</feature>
<dbReference type="EMBL" id="JBHMFI010000001">
    <property type="protein sequence ID" value="MFB9072751.1"/>
    <property type="molecule type" value="Genomic_DNA"/>
</dbReference>
<proteinExistence type="predicted"/>
<feature type="region of interest" description="Disordered" evidence="1">
    <location>
        <begin position="1"/>
        <end position="32"/>
    </location>
</feature>
<protein>
    <submittedName>
        <fullName evidence="2">Uncharacterized protein</fullName>
    </submittedName>
</protein>
<keyword evidence="3" id="KW-1185">Reference proteome</keyword>
<gene>
    <name evidence="2" type="ORF">ACFFX0_16720</name>
</gene>